<protein>
    <submittedName>
        <fullName evidence="2">Uncharacterized protein</fullName>
    </submittedName>
</protein>
<dbReference type="eggNOG" id="ENOG502S29D">
    <property type="taxonomic scope" value="Eukaryota"/>
</dbReference>
<comment type="caution">
    <text evidence="2">The sequence shown here is derived from an EMBL/GenBank/DDBJ whole genome shotgun (WGS) entry which is preliminary data.</text>
</comment>
<dbReference type="AlphaFoldDB" id="A0A1Q3A2J4"/>
<accession>A0A1Q3A2J4</accession>
<dbReference type="GO" id="GO:0004861">
    <property type="term" value="F:cyclin-dependent protein serine/threonine kinase inhibitor activity"/>
    <property type="evidence" value="ECO:0007669"/>
    <property type="project" value="EnsemblFungi"/>
</dbReference>
<dbReference type="Proteomes" id="UP000187013">
    <property type="component" value="Unassembled WGS sequence"/>
</dbReference>
<dbReference type="GO" id="GO:0000082">
    <property type="term" value="P:G1/S transition of mitotic cell cycle"/>
    <property type="evidence" value="ECO:0007669"/>
    <property type="project" value="EnsemblFungi"/>
</dbReference>
<evidence type="ECO:0000313" key="3">
    <source>
        <dbReference type="Proteomes" id="UP000187013"/>
    </source>
</evidence>
<sequence>MLLDRFPRFHTKNKRKEQLELQVDGNNNTEVGMESGIDSYEVLQQPQPLMFNSGVDEKMMDNDDDVISMDPFVRTPISTPMDTQPQFNGSGLGGPTGVGQPQPPFPPYLRTRGRQNTTSSLSSSISDFHAGANSGSGWNSVSSHSGVSGSGSFTPQFLALMLEVYQNVCSDPTVTPFDSNNPPSGILDRVAKIAVEESENKGVEIGYERNSWLLTLIRHRLLEEVHKDSYLSRSGSAVSIPQLPPHWMDSAAPFEAPSRPDGLRRQPSQDYFNGWNFTSARPGSNGGGNLIRTRSNSSQLLLNQPGLVRTRSDTNNSGMCGLTPTNSETNLSSSGFGGVLNGFPTRQRSIGLGGPQVCNGMNSPINPPPMASMEDPGITLRRKRESLRFKR</sequence>
<feature type="compositionally biased region" description="Polar residues" evidence="1">
    <location>
        <begin position="79"/>
        <end position="88"/>
    </location>
</feature>
<organism evidence="2 3">
    <name type="scientific">Zygosaccharomyces rouxii</name>
    <dbReference type="NCBI Taxonomy" id="4956"/>
    <lineage>
        <taxon>Eukaryota</taxon>
        <taxon>Fungi</taxon>
        <taxon>Dikarya</taxon>
        <taxon>Ascomycota</taxon>
        <taxon>Saccharomycotina</taxon>
        <taxon>Saccharomycetes</taxon>
        <taxon>Saccharomycetales</taxon>
        <taxon>Saccharomycetaceae</taxon>
        <taxon>Zygosaccharomyces</taxon>
    </lineage>
</organism>
<proteinExistence type="predicted"/>
<dbReference type="OrthoDB" id="3979912at2759"/>
<gene>
    <name evidence="2" type="ORF">ZYGR_0S00740</name>
</gene>
<feature type="region of interest" description="Disordered" evidence="1">
    <location>
        <begin position="79"/>
        <end position="125"/>
    </location>
</feature>
<name>A0A1Q3A2J4_ZYGRO</name>
<evidence type="ECO:0000313" key="2">
    <source>
        <dbReference type="EMBL" id="GAV49941.1"/>
    </source>
</evidence>
<evidence type="ECO:0000256" key="1">
    <source>
        <dbReference type="SAM" id="MobiDB-lite"/>
    </source>
</evidence>
<dbReference type="EMBL" id="BDGX01000019">
    <property type="protein sequence ID" value="GAV49941.1"/>
    <property type="molecule type" value="Genomic_DNA"/>
</dbReference>
<reference evidence="2 3" key="1">
    <citation type="submission" date="2016-08" db="EMBL/GenBank/DDBJ databases">
        <title>Draft genome sequence of allopolyploid Zygosaccharomyces rouxii.</title>
        <authorList>
            <person name="Watanabe J."/>
            <person name="Uehara K."/>
            <person name="Mogi Y."/>
            <person name="Tsukioka Y."/>
        </authorList>
    </citation>
    <scope>NUCLEOTIDE SEQUENCE [LARGE SCALE GENOMIC DNA]</scope>
    <source>
        <strain evidence="2 3">NBRC 110957</strain>
    </source>
</reference>